<dbReference type="Pfam" id="PF00723">
    <property type="entry name" value="Glyco_hydro_15"/>
    <property type="match status" value="1"/>
</dbReference>
<dbReference type="InterPro" id="IPR011013">
    <property type="entry name" value="Gal_mutarotase_sf_dom"/>
</dbReference>
<evidence type="ECO:0000313" key="8">
    <source>
        <dbReference type="EMBL" id="SEQ45623.1"/>
    </source>
</evidence>
<dbReference type="PANTHER" id="PTHR31616">
    <property type="entry name" value="TREHALASE"/>
    <property type="match status" value="1"/>
</dbReference>
<evidence type="ECO:0000256" key="3">
    <source>
        <dbReference type="ARBA" id="ARBA00023295"/>
    </source>
</evidence>
<dbReference type="SUPFAM" id="SSF49344">
    <property type="entry name" value="CBD9-like"/>
    <property type="match status" value="1"/>
</dbReference>
<dbReference type="EMBL" id="FOFD01000002">
    <property type="protein sequence ID" value="SEQ45623.1"/>
    <property type="molecule type" value="Genomic_DNA"/>
</dbReference>
<dbReference type="SUPFAM" id="SSF48208">
    <property type="entry name" value="Six-hairpin glycosidases"/>
    <property type="match status" value="1"/>
</dbReference>
<dbReference type="Gene3D" id="1.50.10.10">
    <property type="match status" value="1"/>
</dbReference>
<feature type="domain" description="GH15-like" evidence="4">
    <location>
        <begin position="349"/>
        <end position="723"/>
    </location>
</feature>
<evidence type="ECO:0000259" key="4">
    <source>
        <dbReference type="Pfam" id="PF00723"/>
    </source>
</evidence>
<name>A0A1H9G6G0_9EURY</name>
<dbReference type="InterPro" id="IPR008928">
    <property type="entry name" value="6-hairpin_glycosidase_sf"/>
</dbReference>
<evidence type="ECO:0000256" key="2">
    <source>
        <dbReference type="ARBA" id="ARBA00022801"/>
    </source>
</evidence>
<feature type="domain" description="Glucodextranase N-terminal" evidence="6">
    <location>
        <begin position="31"/>
        <end position="313"/>
    </location>
</feature>
<reference evidence="9" key="1">
    <citation type="submission" date="2016-10" db="EMBL/GenBank/DDBJ databases">
        <authorList>
            <person name="Varghese N."/>
            <person name="Submissions S."/>
        </authorList>
    </citation>
    <scope>NUCLEOTIDE SEQUENCE [LARGE SCALE GENOMIC DNA]</scope>
    <source>
        <strain evidence="9">DSM 25055</strain>
    </source>
</reference>
<dbReference type="InterPro" id="IPR013783">
    <property type="entry name" value="Ig-like_fold"/>
</dbReference>
<evidence type="ECO:0000259" key="5">
    <source>
        <dbReference type="Pfam" id="PF07705"/>
    </source>
</evidence>
<dbReference type="InterPro" id="IPR012341">
    <property type="entry name" value="6hp_glycosidase-like_sf"/>
</dbReference>
<dbReference type="InterPro" id="IPR046966">
    <property type="entry name" value="Glucoamylase_active_site"/>
</dbReference>
<feature type="domain" description="CARDB" evidence="5">
    <location>
        <begin position="1061"/>
        <end position="1137"/>
    </location>
</feature>
<evidence type="ECO:0000256" key="1">
    <source>
        <dbReference type="ARBA" id="ARBA00006188"/>
    </source>
</evidence>
<feature type="domain" description="Glucodextranase-like C-terminal" evidence="7">
    <location>
        <begin position="835"/>
        <end position="1038"/>
    </location>
</feature>
<dbReference type="PANTHER" id="PTHR31616:SF0">
    <property type="entry name" value="GLUCAN 1,4-ALPHA-GLUCOSIDASE"/>
    <property type="match status" value="1"/>
</dbReference>
<dbReference type="STRING" id="1186196.SAMN04489841_1792"/>
<dbReference type="CDD" id="cd09626">
    <property type="entry name" value="DOMON_glucodextranase_like"/>
    <property type="match status" value="1"/>
</dbReference>
<dbReference type="Proteomes" id="UP000199114">
    <property type="component" value="Unassembled WGS sequence"/>
</dbReference>
<evidence type="ECO:0000259" key="7">
    <source>
        <dbReference type="Pfam" id="PF09985"/>
    </source>
</evidence>
<accession>A0A1H9G6G0</accession>
<organism evidence="8 9">
    <name type="scientific">Natrinema salaciae</name>
    <dbReference type="NCBI Taxonomy" id="1186196"/>
    <lineage>
        <taxon>Archaea</taxon>
        <taxon>Methanobacteriati</taxon>
        <taxon>Methanobacteriota</taxon>
        <taxon>Stenosarchaea group</taxon>
        <taxon>Halobacteria</taxon>
        <taxon>Halobacteriales</taxon>
        <taxon>Natrialbaceae</taxon>
        <taxon>Natrinema</taxon>
    </lineage>
</organism>
<gene>
    <name evidence="8" type="ORF">SAMN04489841_1792</name>
</gene>
<dbReference type="InterPro" id="IPR014718">
    <property type="entry name" value="GH-type_carb-bd"/>
</dbReference>
<dbReference type="Gene3D" id="2.60.40.10">
    <property type="entry name" value="Immunoglobulins"/>
    <property type="match status" value="3"/>
</dbReference>
<sequence length="1252" mass="132101">MQRRKFITGFTATGGLSLVGVAEGSLTAAETSYWPHGRREGFVTAYDHDVAMSDLPRVWYTITAGAIAEVRFPRLDLVNTTAVEFVVTDGDGYAARTYDIDKTDNGTDVDPVDRQVTMVEEDALVFEQTITDGVTPGRDWTLTVEYIADSDGNALLADVTFDAASEYDLYVAADLALGHGTNADQASLAGPTASKRIVGTGSSDEWITKPDGSSYEVATALTATDGFDWATVDTAGGEIASLLSGTVPQTSSSASGNVQVAGRLLSGGGETTLAMGFAQDGDADDATAAAQDALSRGYASVREAYVSGWQSYLDGTDTPASVAEDAALRAQYNASLMSLKAGESKHEEFRGASVAAPTIPWGQIKVADSAARTGYAHCWPRDLYHVFTALEAVGDVEGATHATEYLFEYQQQSDGSVKQNTTFDGTERWGTVQMDQVASPLVMAYQLFGRHDIAPSDGDVSYDYRNVRLGADYVADNGPRSPQERWEENAGFSPQSMAAQIAGLICAAELADHEGHAADADRWRSAADDFSSQLESLTVSDDGPFGDRYFVRVCPNGDPDGSSITLANGGGTHPANEVVDPSFLELVRFGVRSADDPLVRESLRVVDDRIRVDTPNGPGWYRYSHDGYGQEGDGSPWDGTGVGRLWPFLTGERAEYELLAGGTGDLSPTTLLETMANFANEGRMISEQVWDRSDATEYDWAFGEGTGAATPLLWCSAQFVRLAHCIDAGRPVETPSAVADHFDTSPGNCPLLSVDAPDDVDGDSATITGTTEADSVRIETPGGDVLEPTVAADGSFSADVPLAIGENTVTVSVRETDGDGRCEESVTVERFERVLRWSDPAGDDVGPGDYTYPTRPVFEDGDFDIVEFTVRDRGSSYRFAATMATEPTNPWEFDTGFGKQYLQFYVRDPSATGGSTEAAPGVNATFASSYHTRILADGENGVRVQDSTGDRVATGSVTVDGSEIGVEVPKDAIGDLSSASVAALVAGYDGTNSDYTRAVRSERSEWTFGGAANENAPQILDVITPPGVSQSAALAYTSESRASIPLRQVSDGSGDPAVFDVSSLEHPSSATVGDAITVSATVTNTGDAEGTATIELAVDGTVAESTTVTLSPTASTPVSFEFDTSGLTDGSHAVTVSSGDDATSGSIDLAGDESAHPFAVRNFDAPSSAAVGDRIYVSADIVNEGDELTTKPVEFRVDGALRTETSIQLHENSTRWVQFDLDTSGMAAGAHTVTISTPDDSASGSVPFTDGS</sequence>
<dbReference type="InterPro" id="IPR019248">
    <property type="entry name" value="Glucodextran_C"/>
</dbReference>
<dbReference type="InterPro" id="IPR015220">
    <property type="entry name" value="Glucodextranase_N"/>
</dbReference>
<proteinExistence type="inferred from homology"/>
<keyword evidence="9" id="KW-1185">Reference proteome</keyword>
<dbReference type="InterPro" id="IPR011635">
    <property type="entry name" value="CARDB"/>
</dbReference>
<evidence type="ECO:0000313" key="9">
    <source>
        <dbReference type="Proteomes" id="UP000199114"/>
    </source>
</evidence>
<dbReference type="GO" id="GO:0004553">
    <property type="term" value="F:hydrolase activity, hydrolyzing O-glycosyl compounds"/>
    <property type="evidence" value="ECO:0007669"/>
    <property type="project" value="UniProtKB-ARBA"/>
</dbReference>
<keyword evidence="3" id="KW-0326">Glycosidase</keyword>
<dbReference type="AlphaFoldDB" id="A0A1H9G6G0"/>
<dbReference type="Gene3D" id="2.60.40.1190">
    <property type="match status" value="1"/>
</dbReference>
<dbReference type="PROSITE" id="PS00820">
    <property type="entry name" value="GLUCOAMYLASE"/>
    <property type="match status" value="1"/>
</dbReference>
<protein>
    <submittedName>
        <fullName evidence="8">Glucan 1,4-alpha-glucosidase</fullName>
    </submittedName>
</protein>
<dbReference type="SUPFAM" id="SSF74650">
    <property type="entry name" value="Galactose mutarotase-like"/>
    <property type="match status" value="1"/>
</dbReference>
<dbReference type="InterPro" id="IPR011613">
    <property type="entry name" value="GH15-like"/>
</dbReference>
<dbReference type="Gene3D" id="2.70.98.10">
    <property type="match status" value="1"/>
</dbReference>
<dbReference type="Pfam" id="PF07705">
    <property type="entry name" value="CARDB"/>
    <property type="match status" value="1"/>
</dbReference>
<keyword evidence="2" id="KW-0378">Hydrolase</keyword>
<dbReference type="Pfam" id="PF09137">
    <property type="entry name" value="Glucodextran_N"/>
    <property type="match status" value="1"/>
</dbReference>
<dbReference type="GO" id="GO:0030246">
    <property type="term" value="F:carbohydrate binding"/>
    <property type="evidence" value="ECO:0007669"/>
    <property type="project" value="InterPro"/>
</dbReference>
<dbReference type="OrthoDB" id="18576at2157"/>
<evidence type="ECO:0000259" key="6">
    <source>
        <dbReference type="Pfam" id="PF09137"/>
    </source>
</evidence>
<dbReference type="GO" id="GO:0005975">
    <property type="term" value="P:carbohydrate metabolic process"/>
    <property type="evidence" value="ECO:0007669"/>
    <property type="project" value="InterPro"/>
</dbReference>
<dbReference type="Pfam" id="PF09985">
    <property type="entry name" value="Glucodextran_C"/>
    <property type="match status" value="1"/>
</dbReference>
<dbReference type="RefSeq" id="WP_090616606.1">
    <property type="nucleotide sequence ID" value="NZ_FOFD01000002.1"/>
</dbReference>
<comment type="similarity">
    <text evidence="1">Belongs to the glycosyl hydrolase 15 family.</text>
</comment>